<dbReference type="eggNOG" id="KOG2084">
    <property type="taxonomic scope" value="Eukaryota"/>
</dbReference>
<name>A0A0L0GHQ3_9EUKA</name>
<protein>
    <recommendedName>
        <fullName evidence="2">SET domain-containing protein</fullName>
    </recommendedName>
</protein>
<evidence type="ECO:0000313" key="3">
    <source>
        <dbReference type="EMBL" id="KNC87883.1"/>
    </source>
</evidence>
<accession>A0A0L0GHQ3</accession>
<feature type="domain" description="SET" evidence="2">
    <location>
        <begin position="260"/>
        <end position="655"/>
    </location>
</feature>
<feature type="region of interest" description="Disordered" evidence="1">
    <location>
        <begin position="284"/>
        <end position="317"/>
    </location>
</feature>
<dbReference type="InterPro" id="IPR001214">
    <property type="entry name" value="SET_dom"/>
</dbReference>
<proteinExistence type="predicted"/>
<feature type="region of interest" description="Disordered" evidence="1">
    <location>
        <begin position="415"/>
        <end position="466"/>
    </location>
</feature>
<sequence>MKSWKVDQDMMSFLQLVGNIAMRQRLESSDSVHTTTAPPKPVPIATGGDGTQDNDMRIIDEIGHTASIRPCYNDCSAKVWAAKSYRTVSDSAKSEPGIHAQNAIVEKDCEGAHAEYSAGQCDDSKRNVLSETGTDFGLLSTSPETLEGALEESSTDTKTETDVETYEPARCYCYDFMPYVPASDIISEQRLAVVSEEEKARQQTKLLARGLGAKSRTVSLLQTPRKDITPLSHTRKVSFVVAPDDKPHDTKAKVDQKRAVKIEGASSSGFGGLFAAIADMSVTTKSDDSVDEEDGSVEELDDSGIEDTSGDGLGGMIDRKDHQDNLKEGMGKDEDRVCLDAESIDREIRTDSRISHSLVDSGDRPGGESTAMQRVSNGTTSGSGMSMEARVEQHIREVQGHKAVPAISFSITDQDGDVQSIFRPSDGRGSQDKVMPSALRQKKGRSVSYSARSTTRSDGGERPSDSELRIAIPVRDDSKDYVNIHLGVVVAPEAKDFNLLESHHKTYDKDRVRDLRKPLQQLMSAMNTIFEAAPGAVVNAMPLTPAVASETVTTDSSAASANHSPARATATVEACPVSFDELLAIAGRIESNCFGYRNRKESVHTQLGRMVVPTASYFNHSCRPNVTAEFADSNLASFVAKRKIYDGQEVCISYIDENLPRSERQFRLKDSYLFHCVCAKCIEPDSQKGNPSWSKSVNAYAKPPSNQPKKNNKAINKATNKKKKGAKKGRQRQDE</sequence>
<evidence type="ECO:0000259" key="2">
    <source>
        <dbReference type="PROSITE" id="PS50280"/>
    </source>
</evidence>
<dbReference type="InterPro" id="IPR050869">
    <property type="entry name" value="H3K4_H4K5_MeTrfase"/>
</dbReference>
<feature type="compositionally biased region" description="Low complexity" evidence="1">
    <location>
        <begin position="702"/>
        <end position="718"/>
    </location>
</feature>
<dbReference type="OrthoDB" id="1028014at2759"/>
<feature type="region of interest" description="Disordered" evidence="1">
    <location>
        <begin position="356"/>
        <end position="386"/>
    </location>
</feature>
<feature type="compositionally biased region" description="Basic residues" evidence="1">
    <location>
        <begin position="719"/>
        <end position="735"/>
    </location>
</feature>
<dbReference type="Gene3D" id="1.10.220.160">
    <property type="match status" value="1"/>
</dbReference>
<dbReference type="Gene3D" id="2.170.270.10">
    <property type="entry name" value="SET domain"/>
    <property type="match status" value="1"/>
</dbReference>
<dbReference type="AlphaFoldDB" id="A0A0L0GHQ3"/>
<dbReference type="PROSITE" id="PS50280">
    <property type="entry name" value="SET"/>
    <property type="match status" value="1"/>
</dbReference>
<dbReference type="InterPro" id="IPR046341">
    <property type="entry name" value="SET_dom_sf"/>
</dbReference>
<feature type="region of interest" description="Disordered" evidence="1">
    <location>
        <begin position="141"/>
        <end position="161"/>
    </location>
</feature>
<dbReference type="EMBL" id="KQ241597">
    <property type="protein sequence ID" value="KNC87883.1"/>
    <property type="molecule type" value="Genomic_DNA"/>
</dbReference>
<feature type="compositionally biased region" description="Polar residues" evidence="1">
    <location>
        <begin position="687"/>
        <end position="697"/>
    </location>
</feature>
<dbReference type="CDD" id="cd20071">
    <property type="entry name" value="SET_SMYD"/>
    <property type="match status" value="1"/>
</dbReference>
<evidence type="ECO:0000313" key="4">
    <source>
        <dbReference type="Proteomes" id="UP000054560"/>
    </source>
</evidence>
<feature type="compositionally biased region" description="Acidic residues" evidence="1">
    <location>
        <begin position="289"/>
        <end position="309"/>
    </location>
</feature>
<dbReference type="PANTHER" id="PTHR12197">
    <property type="entry name" value="HISTONE-LYSINE N-METHYLTRANSFERASE SMYD"/>
    <property type="match status" value="1"/>
</dbReference>
<dbReference type="Pfam" id="PF00856">
    <property type="entry name" value="SET"/>
    <property type="match status" value="1"/>
</dbReference>
<dbReference type="RefSeq" id="XP_014161785.1">
    <property type="nucleotide sequence ID" value="XM_014306310.1"/>
</dbReference>
<organism evidence="3 4">
    <name type="scientific">Sphaeroforma arctica JP610</name>
    <dbReference type="NCBI Taxonomy" id="667725"/>
    <lineage>
        <taxon>Eukaryota</taxon>
        <taxon>Ichthyosporea</taxon>
        <taxon>Ichthyophonida</taxon>
        <taxon>Sphaeroforma</taxon>
    </lineage>
</organism>
<dbReference type="GeneID" id="25900521"/>
<dbReference type="SUPFAM" id="SSF82199">
    <property type="entry name" value="SET domain"/>
    <property type="match status" value="1"/>
</dbReference>
<keyword evidence="4" id="KW-1185">Reference proteome</keyword>
<dbReference type="STRING" id="667725.A0A0L0GHQ3"/>
<dbReference type="GO" id="GO:0005634">
    <property type="term" value="C:nucleus"/>
    <property type="evidence" value="ECO:0007669"/>
    <property type="project" value="TreeGrafter"/>
</dbReference>
<reference evidence="3 4" key="1">
    <citation type="submission" date="2011-02" db="EMBL/GenBank/DDBJ databases">
        <title>The Genome Sequence of Sphaeroforma arctica JP610.</title>
        <authorList>
            <consortium name="The Broad Institute Genome Sequencing Platform"/>
            <person name="Russ C."/>
            <person name="Cuomo C."/>
            <person name="Young S.K."/>
            <person name="Zeng Q."/>
            <person name="Gargeya S."/>
            <person name="Alvarado L."/>
            <person name="Berlin A."/>
            <person name="Chapman S.B."/>
            <person name="Chen Z."/>
            <person name="Freedman E."/>
            <person name="Gellesch M."/>
            <person name="Goldberg J."/>
            <person name="Griggs A."/>
            <person name="Gujja S."/>
            <person name="Heilman E."/>
            <person name="Heiman D."/>
            <person name="Howarth C."/>
            <person name="Mehta T."/>
            <person name="Neiman D."/>
            <person name="Pearson M."/>
            <person name="Roberts A."/>
            <person name="Saif S."/>
            <person name="Shea T."/>
            <person name="Shenoy N."/>
            <person name="Sisk P."/>
            <person name="Stolte C."/>
            <person name="Sykes S."/>
            <person name="White J."/>
            <person name="Yandava C."/>
            <person name="Burger G."/>
            <person name="Gray M.W."/>
            <person name="Holland P.W.H."/>
            <person name="King N."/>
            <person name="Lang F.B.F."/>
            <person name="Roger A.J."/>
            <person name="Ruiz-Trillo I."/>
            <person name="Haas B."/>
            <person name="Nusbaum C."/>
            <person name="Birren B."/>
        </authorList>
    </citation>
    <scope>NUCLEOTIDE SEQUENCE [LARGE SCALE GENOMIC DNA]</scope>
    <source>
        <strain evidence="3 4">JP610</strain>
    </source>
</reference>
<evidence type="ECO:0000256" key="1">
    <source>
        <dbReference type="SAM" id="MobiDB-lite"/>
    </source>
</evidence>
<dbReference type="PANTHER" id="PTHR12197:SF294">
    <property type="entry name" value="POTENTIAL PROTEIN LYSINE METHYLTRANSFERASE SET6"/>
    <property type="match status" value="1"/>
</dbReference>
<gene>
    <name evidence="3" type="ORF">SARC_00017</name>
</gene>
<feature type="region of interest" description="Disordered" evidence="1">
    <location>
        <begin position="686"/>
        <end position="735"/>
    </location>
</feature>
<dbReference type="Proteomes" id="UP000054560">
    <property type="component" value="Unassembled WGS sequence"/>
</dbReference>
<feature type="region of interest" description="Disordered" evidence="1">
    <location>
        <begin position="27"/>
        <end position="54"/>
    </location>
</feature>
<feature type="compositionally biased region" description="Polar residues" evidence="1">
    <location>
        <begin position="447"/>
        <end position="457"/>
    </location>
</feature>